<dbReference type="Gene3D" id="3.40.50.2300">
    <property type="match status" value="1"/>
</dbReference>
<feature type="domain" description="Response regulatory" evidence="3">
    <location>
        <begin position="1"/>
        <end position="119"/>
    </location>
</feature>
<evidence type="ECO:0000256" key="2">
    <source>
        <dbReference type="PROSITE-ProRule" id="PRU00169"/>
    </source>
</evidence>
<proteinExistence type="predicted"/>
<dbReference type="EMBL" id="CP071448">
    <property type="protein sequence ID" value="QSW88391.1"/>
    <property type="molecule type" value="Genomic_DNA"/>
</dbReference>
<evidence type="ECO:0000313" key="4">
    <source>
        <dbReference type="EMBL" id="QSW88391.1"/>
    </source>
</evidence>
<reference evidence="4 5" key="1">
    <citation type="submission" date="2021-03" db="EMBL/GenBank/DDBJ databases">
        <title>Flavobacterium kribbensis sp. nov, an endophytic bacteria, isolated from soybean.</title>
        <authorList>
            <person name="Lee J."/>
            <person name="Seo J."/>
        </authorList>
    </citation>
    <scope>NUCLEOTIDE SEQUENCE [LARGE SCALE GENOMIC DNA]</scope>
    <source>
        <strain evidence="4 5">BB8</strain>
    </source>
</reference>
<accession>A0ABX7QDB3</accession>
<dbReference type="Pfam" id="PF00072">
    <property type="entry name" value="Response_reg"/>
    <property type="match status" value="1"/>
</dbReference>
<dbReference type="InterPro" id="IPR011006">
    <property type="entry name" value="CheY-like_superfamily"/>
</dbReference>
<dbReference type="RefSeq" id="WP_207295594.1">
    <property type="nucleotide sequence ID" value="NZ_CP071448.1"/>
</dbReference>
<feature type="modified residue" description="4-aspartylphosphate" evidence="2">
    <location>
        <position position="51"/>
    </location>
</feature>
<dbReference type="PANTHER" id="PTHR44591:SF3">
    <property type="entry name" value="RESPONSE REGULATORY DOMAIN-CONTAINING PROTEIN"/>
    <property type="match status" value="1"/>
</dbReference>
<evidence type="ECO:0000313" key="5">
    <source>
        <dbReference type="Proteomes" id="UP000663440"/>
    </source>
</evidence>
<evidence type="ECO:0000259" key="3">
    <source>
        <dbReference type="PROSITE" id="PS50110"/>
    </source>
</evidence>
<gene>
    <name evidence="4" type="ORF">J0383_19310</name>
</gene>
<dbReference type="Proteomes" id="UP000663440">
    <property type="component" value="Chromosome"/>
</dbReference>
<dbReference type="InterPro" id="IPR050595">
    <property type="entry name" value="Bact_response_regulator"/>
</dbReference>
<dbReference type="PANTHER" id="PTHR44591">
    <property type="entry name" value="STRESS RESPONSE REGULATOR PROTEIN 1"/>
    <property type="match status" value="1"/>
</dbReference>
<name>A0ABX7QDB3_9FLAO</name>
<keyword evidence="1 2" id="KW-0597">Phosphoprotein</keyword>
<keyword evidence="5" id="KW-1185">Reference proteome</keyword>
<sequence length="119" mass="13680">MIDDDIDDTLLFLEALKKVNAEAVCRTSMNPSKALEELAGSDDLPDILFLDYNMPAVNGLEFIQRMQQIERLKNIEVIVMSTPPEEVMKPWFARNNTAVKYISKPSSMEELEQFLREQL</sequence>
<protein>
    <submittedName>
        <fullName evidence="4">Response regulator</fullName>
    </submittedName>
</protein>
<dbReference type="InterPro" id="IPR001789">
    <property type="entry name" value="Sig_transdc_resp-reg_receiver"/>
</dbReference>
<dbReference type="SMART" id="SM00448">
    <property type="entry name" value="REC"/>
    <property type="match status" value="1"/>
</dbReference>
<dbReference type="PROSITE" id="PS50110">
    <property type="entry name" value="RESPONSE_REGULATORY"/>
    <property type="match status" value="1"/>
</dbReference>
<evidence type="ECO:0000256" key="1">
    <source>
        <dbReference type="ARBA" id="ARBA00022553"/>
    </source>
</evidence>
<organism evidence="4 5">
    <name type="scientific">Flavobacterium endoglycinae</name>
    <dbReference type="NCBI Taxonomy" id="2816357"/>
    <lineage>
        <taxon>Bacteria</taxon>
        <taxon>Pseudomonadati</taxon>
        <taxon>Bacteroidota</taxon>
        <taxon>Flavobacteriia</taxon>
        <taxon>Flavobacteriales</taxon>
        <taxon>Flavobacteriaceae</taxon>
        <taxon>Flavobacterium</taxon>
    </lineage>
</organism>
<dbReference type="SUPFAM" id="SSF52172">
    <property type="entry name" value="CheY-like"/>
    <property type="match status" value="1"/>
</dbReference>